<proteinExistence type="predicted"/>
<evidence type="ECO:0000313" key="2">
    <source>
        <dbReference type="EMBL" id="NEM96949.1"/>
    </source>
</evidence>
<keyword evidence="1" id="KW-0812">Transmembrane</keyword>
<dbReference type="RefSeq" id="WP_163912775.1">
    <property type="nucleotide sequence ID" value="NZ_JAAGWD010000001.1"/>
</dbReference>
<dbReference type="Pfam" id="PF22000">
    <property type="entry name" value="DUF6929"/>
    <property type="match status" value="1"/>
</dbReference>
<gene>
    <name evidence="2" type="ORF">GXP69_04510</name>
</gene>
<dbReference type="InterPro" id="IPR053851">
    <property type="entry name" value="DUF6929"/>
</dbReference>
<evidence type="ECO:0000256" key="1">
    <source>
        <dbReference type="SAM" id="Phobius"/>
    </source>
</evidence>
<comment type="caution">
    <text evidence="2">The sequence shown here is derived from an EMBL/GenBank/DDBJ whole genome shotgun (WGS) entry which is preliminary data.</text>
</comment>
<keyword evidence="3" id="KW-1185">Reference proteome</keyword>
<protein>
    <submittedName>
        <fullName evidence="2">Uncharacterized protein</fullName>
    </submittedName>
</protein>
<name>A0A6B3LJR4_9BACT</name>
<keyword evidence="1" id="KW-1133">Transmembrane helix</keyword>
<dbReference type="EMBL" id="JAAGWD010000001">
    <property type="protein sequence ID" value="NEM96949.1"/>
    <property type="molecule type" value="Genomic_DNA"/>
</dbReference>
<organism evidence="2 3">
    <name type="scientific">Pontibacter burrus</name>
    <dbReference type="NCBI Taxonomy" id="2704466"/>
    <lineage>
        <taxon>Bacteria</taxon>
        <taxon>Pseudomonadati</taxon>
        <taxon>Bacteroidota</taxon>
        <taxon>Cytophagia</taxon>
        <taxon>Cytophagales</taxon>
        <taxon>Hymenobacteraceae</taxon>
        <taxon>Pontibacter</taxon>
    </lineage>
</organism>
<accession>A0A6B3LJR4</accession>
<dbReference type="AlphaFoldDB" id="A0A6B3LJR4"/>
<keyword evidence="1" id="KW-0472">Membrane</keyword>
<sequence>MEYNFRNRHFTIKGQHAAAGAKVIVWLLVTMSVLFIVSCNNERKFDNSADMETTTPTATIVTTQFYQNIPSGSGIEKAPDGYFIVGDDSPFLYLIGKDFKIKDQYTLFDTSEFVNGRIPKAVKPDLESLATLNYKGKDYLLILGSGSSGNRNKAFLVELPIVPGKPVVKEINIKHLFDTLQQDTTIVGKELLNIEGLAVSEDKVYLLQRALKDAPNLVLSFDLQDFCSFLFNNLPFPAPELHFFELPMLQNYQAGFSGAHVLDDKLFFTASIESSPNAILDGEVLGSFVGYIPLQDIDKATTASKPTVISAAKVTDQSGKAYTGKIESLVVERDEANYRIIAVSDDDQGHSEVLEIVFVVE</sequence>
<dbReference type="Proteomes" id="UP000474777">
    <property type="component" value="Unassembled WGS sequence"/>
</dbReference>
<reference evidence="2 3" key="1">
    <citation type="submission" date="2020-02" db="EMBL/GenBank/DDBJ databases">
        <authorList>
            <person name="Kim M.K."/>
        </authorList>
    </citation>
    <scope>NUCLEOTIDE SEQUENCE [LARGE SCALE GENOMIC DNA]</scope>
    <source>
        <strain evidence="2 3">BT327</strain>
    </source>
</reference>
<feature type="transmembrane region" description="Helical" evidence="1">
    <location>
        <begin position="21"/>
        <end position="38"/>
    </location>
</feature>
<evidence type="ECO:0000313" key="3">
    <source>
        <dbReference type="Proteomes" id="UP000474777"/>
    </source>
</evidence>